<organism evidence="2 3">
    <name type="scientific">Pristionchus fissidentatus</name>
    <dbReference type="NCBI Taxonomy" id="1538716"/>
    <lineage>
        <taxon>Eukaryota</taxon>
        <taxon>Metazoa</taxon>
        <taxon>Ecdysozoa</taxon>
        <taxon>Nematoda</taxon>
        <taxon>Chromadorea</taxon>
        <taxon>Rhabditida</taxon>
        <taxon>Rhabditina</taxon>
        <taxon>Diplogasteromorpha</taxon>
        <taxon>Diplogasteroidea</taxon>
        <taxon>Neodiplogasteridae</taxon>
        <taxon>Pristionchus</taxon>
    </lineage>
</organism>
<accession>A0AAV5WXN9</accession>
<evidence type="ECO:0000313" key="3">
    <source>
        <dbReference type="Proteomes" id="UP001432322"/>
    </source>
</evidence>
<comment type="caution">
    <text evidence="2">The sequence shown here is derived from an EMBL/GenBank/DDBJ whole genome shotgun (WGS) entry which is preliminary data.</text>
</comment>
<sequence length="90" mass="10215">FSAECLESCFTDLPENEADFIKYDKEEWKFSLTCKNTGDGLTAIEHTSSAGTRRYTKLWCDYTRGWKDKDDDKGNVIGEPGVQFNATCTN</sequence>
<dbReference type="Proteomes" id="UP001432322">
    <property type="component" value="Unassembled WGS sequence"/>
</dbReference>
<reference evidence="2" key="1">
    <citation type="submission" date="2023-10" db="EMBL/GenBank/DDBJ databases">
        <title>Genome assembly of Pristionchus species.</title>
        <authorList>
            <person name="Yoshida K."/>
            <person name="Sommer R.J."/>
        </authorList>
    </citation>
    <scope>NUCLEOTIDE SEQUENCE</scope>
    <source>
        <strain evidence="2">RS5133</strain>
    </source>
</reference>
<gene>
    <name evidence="1" type="ORF">PFISCL1PPCAC_25012</name>
    <name evidence="2" type="ORF">PFISCL1PPCAC_28453</name>
</gene>
<proteinExistence type="predicted"/>
<feature type="non-terminal residue" evidence="2">
    <location>
        <position position="90"/>
    </location>
</feature>
<evidence type="ECO:0000313" key="1">
    <source>
        <dbReference type="EMBL" id="GMT33715.1"/>
    </source>
</evidence>
<evidence type="ECO:0000313" key="2">
    <source>
        <dbReference type="EMBL" id="GMT37156.1"/>
    </source>
</evidence>
<feature type="non-terminal residue" evidence="2">
    <location>
        <position position="1"/>
    </location>
</feature>
<name>A0AAV5WXN9_9BILA</name>
<protein>
    <submittedName>
        <fullName evidence="2">Uncharacterized protein</fullName>
    </submittedName>
</protein>
<dbReference type="EMBL" id="BTSY01000059">
    <property type="protein sequence ID" value="GMT37156.1"/>
    <property type="molecule type" value="Genomic_DNA"/>
</dbReference>
<keyword evidence="3" id="KW-1185">Reference proteome</keyword>
<dbReference type="AlphaFoldDB" id="A0AAV5WXN9"/>
<dbReference type="EMBL" id="BTSY01000006">
    <property type="protein sequence ID" value="GMT33715.1"/>
    <property type="molecule type" value="Genomic_DNA"/>
</dbReference>